<protein>
    <submittedName>
        <fullName evidence="1">Uncharacterized protein</fullName>
    </submittedName>
</protein>
<dbReference type="AlphaFoldDB" id="A0A286RHA4"/>
<dbReference type="KEGG" id="ttf:THTE_2753"/>
<proteinExistence type="predicted"/>
<keyword evidence="2" id="KW-1185">Reference proteome</keyword>
<sequence length="41" mass="4581">MLEPSINLLCQPTWAKSLHSVNSMVSHHVLIDGTRVPKNNI</sequence>
<reference evidence="1 2" key="1">
    <citation type="journal article" name="Front. Microbiol.">
        <title>Sugar Metabolism of the First Thermophilic Planctomycete Thermogutta terrifontis: Comparative Genomic and Transcriptomic Approaches.</title>
        <authorList>
            <person name="Elcheninov A.G."/>
            <person name="Menzel P."/>
            <person name="Gudbergsdottir S.R."/>
            <person name="Slesarev A.I."/>
            <person name="Kadnikov V.V."/>
            <person name="Krogh A."/>
            <person name="Bonch-Osmolovskaya E.A."/>
            <person name="Peng X."/>
            <person name="Kublanov I.V."/>
        </authorList>
    </citation>
    <scope>NUCLEOTIDE SEQUENCE [LARGE SCALE GENOMIC DNA]</scope>
    <source>
        <strain evidence="1 2">R1</strain>
    </source>
</reference>
<accession>A0A286RHA4</accession>
<gene>
    <name evidence="1" type="ORF">THTE_2753</name>
</gene>
<evidence type="ECO:0000313" key="2">
    <source>
        <dbReference type="Proteomes" id="UP000215086"/>
    </source>
</evidence>
<organism evidence="1 2">
    <name type="scientific">Thermogutta terrifontis</name>
    <dbReference type="NCBI Taxonomy" id="1331910"/>
    <lineage>
        <taxon>Bacteria</taxon>
        <taxon>Pseudomonadati</taxon>
        <taxon>Planctomycetota</taxon>
        <taxon>Planctomycetia</taxon>
        <taxon>Pirellulales</taxon>
        <taxon>Thermoguttaceae</taxon>
        <taxon>Thermogutta</taxon>
    </lineage>
</organism>
<name>A0A286RHA4_9BACT</name>
<dbReference type="Proteomes" id="UP000215086">
    <property type="component" value="Chromosome"/>
</dbReference>
<evidence type="ECO:0000313" key="1">
    <source>
        <dbReference type="EMBL" id="ASV75355.1"/>
    </source>
</evidence>
<dbReference type="EMBL" id="CP018477">
    <property type="protein sequence ID" value="ASV75355.1"/>
    <property type="molecule type" value="Genomic_DNA"/>
</dbReference>